<organism evidence="8 9">
    <name type="scientific">Brassica napus</name>
    <name type="common">Rape</name>
    <dbReference type="NCBI Taxonomy" id="3708"/>
    <lineage>
        <taxon>Eukaryota</taxon>
        <taxon>Viridiplantae</taxon>
        <taxon>Streptophyta</taxon>
        <taxon>Embryophyta</taxon>
        <taxon>Tracheophyta</taxon>
        <taxon>Spermatophyta</taxon>
        <taxon>Magnoliopsida</taxon>
        <taxon>eudicotyledons</taxon>
        <taxon>Gunneridae</taxon>
        <taxon>Pentapetalae</taxon>
        <taxon>rosids</taxon>
        <taxon>malvids</taxon>
        <taxon>Brassicales</taxon>
        <taxon>Brassicaceae</taxon>
        <taxon>Brassiceae</taxon>
        <taxon>Brassica</taxon>
    </lineage>
</organism>
<evidence type="ECO:0000256" key="4">
    <source>
        <dbReference type="ARBA" id="ARBA00023242"/>
    </source>
</evidence>
<dbReference type="PROSITE" id="PS51879">
    <property type="entry name" value="RST"/>
    <property type="match status" value="1"/>
</dbReference>
<dbReference type="Gene3D" id="3.90.228.10">
    <property type="match status" value="1"/>
</dbReference>
<evidence type="ECO:0000256" key="1">
    <source>
        <dbReference type="ARBA" id="ARBA00004123"/>
    </source>
</evidence>
<comment type="subcellular location">
    <subcellularLocation>
        <location evidence="1">Nucleus</location>
    </subcellularLocation>
</comment>
<dbReference type="PANTHER" id="PTHR32263">
    <property type="entry name" value="INACTIVE POLY [ADP-RIBOSE] POLYMERASE SRO4-RELATED"/>
    <property type="match status" value="1"/>
</dbReference>
<accession>A0ABQ7X620</accession>
<dbReference type="InterPro" id="IPR004170">
    <property type="entry name" value="WWE_dom"/>
</dbReference>
<dbReference type="InterPro" id="IPR044964">
    <property type="entry name" value="RCD1/SRO1-5"/>
</dbReference>
<evidence type="ECO:0000259" key="5">
    <source>
        <dbReference type="PROSITE" id="PS50918"/>
    </source>
</evidence>
<feature type="domain" description="WWE" evidence="5">
    <location>
        <begin position="51"/>
        <end position="140"/>
    </location>
</feature>
<evidence type="ECO:0000313" key="8">
    <source>
        <dbReference type="EMBL" id="KAH0850558.1"/>
    </source>
</evidence>
<sequence>MESNFVKVLDSSFKDGPGKKRKHPDYCDSGRSFAKLQCVLSPTEKLNSGNKVNASENLSGKSLVRYYSYFKKTGVPKRVMFYENGEWTDLPDHVICSIKNDLEAKRAVTEVNWSGRCFVLDFLHMHRLDLETGVRTHLAWIDIAGKCFFPEVYEKDCEEDQCEIKLRLEVDVNGVVQPSLNESSEDSCSSIGTNMFSGLKPADEEEVDVEAVKEKFVLGMATLEDVEAVKEKIVLGMATLEDVELLDAYRFSGDIAKARQSLFNKQADITKSRRGDANIRYAWVPVKKKLLSSVMKHGLGVGGEFIKKSKYGVGVHLTAANCPYFSATHCDIDENGVRHMVLCRVIMGNMEPLRGDRAQFFTGGEEYDNGVDNVLSPKHYLVWNMNVNTHVYPEFVVSFKLLSIPNAEGKLLSENLGLTLKRAKGFLSNGTGRVTNGNKSAGSALMPYPLLFNAISSKVGQEEMDLITADYQQLREKKISREEFSRKLRVIVGDDDLLRTIITALQSLSSMKMKPVTVKIYSISLKCHLSQAPGMRRVPTLELHNHDCV</sequence>
<dbReference type="InterPro" id="IPR012317">
    <property type="entry name" value="Poly(ADP-ribose)pol_cat_dom"/>
</dbReference>
<keyword evidence="3" id="KW-0346">Stress response</keyword>
<dbReference type="InterPro" id="IPR057823">
    <property type="entry name" value="WWE_RCD1"/>
</dbReference>
<reference evidence="8 9" key="1">
    <citation type="submission" date="2021-05" db="EMBL/GenBank/DDBJ databases">
        <title>Genome Assembly of Synthetic Allotetraploid Brassica napus Reveals Homoeologous Exchanges between Subgenomes.</title>
        <authorList>
            <person name="Davis J.T."/>
        </authorList>
    </citation>
    <scope>NUCLEOTIDE SEQUENCE [LARGE SCALE GENOMIC DNA]</scope>
    <source>
        <strain evidence="9">cv. Da-Ae</strain>
        <tissue evidence="8">Seedling</tissue>
    </source>
</reference>
<dbReference type="PROSITE" id="PS50918">
    <property type="entry name" value="WWE"/>
    <property type="match status" value="1"/>
</dbReference>
<protein>
    <recommendedName>
        <fullName evidence="10">Poly [ADP-ribose] polymerase</fullName>
    </recommendedName>
</protein>
<evidence type="ECO:0000256" key="3">
    <source>
        <dbReference type="ARBA" id="ARBA00023016"/>
    </source>
</evidence>
<evidence type="ECO:0000313" key="9">
    <source>
        <dbReference type="Proteomes" id="UP000824890"/>
    </source>
</evidence>
<gene>
    <name evidence="8" type="ORF">HID58_095431</name>
</gene>
<keyword evidence="2" id="KW-0217">Developmental protein</keyword>
<evidence type="ECO:0000259" key="7">
    <source>
        <dbReference type="PROSITE" id="PS51879"/>
    </source>
</evidence>
<keyword evidence="4" id="KW-0539">Nucleus</keyword>
<name>A0ABQ7X620_BRANA</name>
<keyword evidence="9" id="KW-1185">Reference proteome</keyword>
<dbReference type="Pfam" id="PF12174">
    <property type="entry name" value="RST"/>
    <property type="match status" value="1"/>
</dbReference>
<evidence type="ECO:0000256" key="2">
    <source>
        <dbReference type="ARBA" id="ARBA00022473"/>
    </source>
</evidence>
<dbReference type="PANTHER" id="PTHR32263:SF40">
    <property type="entry name" value="POLY [ADP-RIBOSE] POLYMERASE"/>
    <property type="match status" value="1"/>
</dbReference>
<evidence type="ECO:0000259" key="6">
    <source>
        <dbReference type="PROSITE" id="PS51059"/>
    </source>
</evidence>
<dbReference type="EMBL" id="JAGKQM010002044">
    <property type="protein sequence ID" value="KAH0850558.1"/>
    <property type="molecule type" value="Genomic_DNA"/>
</dbReference>
<dbReference type="Pfam" id="PF23467">
    <property type="entry name" value="WWE_5"/>
    <property type="match status" value="1"/>
</dbReference>
<comment type="caution">
    <text evidence="8">The sequence shown here is derived from an EMBL/GenBank/DDBJ whole genome shotgun (WGS) entry which is preliminary data.</text>
</comment>
<dbReference type="InterPro" id="IPR022003">
    <property type="entry name" value="RST"/>
</dbReference>
<dbReference type="PROSITE" id="PS51059">
    <property type="entry name" value="PARP_CATALYTIC"/>
    <property type="match status" value="1"/>
</dbReference>
<proteinExistence type="predicted"/>
<dbReference type="SUPFAM" id="SSF56399">
    <property type="entry name" value="ADP-ribosylation"/>
    <property type="match status" value="1"/>
</dbReference>
<dbReference type="Proteomes" id="UP000824890">
    <property type="component" value="Unassembled WGS sequence"/>
</dbReference>
<evidence type="ECO:0008006" key="10">
    <source>
        <dbReference type="Google" id="ProtNLM"/>
    </source>
</evidence>
<feature type="domain" description="PARP catalytic" evidence="6">
    <location>
        <begin position="203"/>
        <end position="420"/>
    </location>
</feature>
<feature type="domain" description="RST" evidence="7">
    <location>
        <begin position="439"/>
        <end position="510"/>
    </location>
</feature>